<reference evidence="3" key="1">
    <citation type="submission" date="2014-09" db="EMBL/GenBank/DDBJ databases">
        <authorList>
            <person name="Probst J Alexander"/>
        </authorList>
    </citation>
    <scope>NUCLEOTIDE SEQUENCE</scope>
</reference>
<organism evidence="3">
    <name type="scientific">groundwater metagenome</name>
    <dbReference type="NCBI Taxonomy" id="717931"/>
    <lineage>
        <taxon>unclassified sequences</taxon>
        <taxon>metagenomes</taxon>
        <taxon>ecological metagenomes</taxon>
    </lineage>
</organism>
<feature type="domain" description="Transposase IS66 central" evidence="2">
    <location>
        <begin position="364"/>
        <end position="505"/>
    </location>
</feature>
<sequence>MSDSSHKNMLEKLNINLDDIVDEKIKENILSLFNIIEDQTAAICKYQQEIQRLRDELNMLKGEQGKPDIKSNKKRPPDDFSSEKERKKADDSPKQSRGTKNDKIKIDREEKCMINRSILPPDAEFKGYATIIVQDLKIETDNVKFQKEVFYSPSQKKTYMADLPPNYEKEYGPTVKSISLIMKNVCNMSEPKILEFLHKVKIHMSAGTLSNILIKDKEQFHQEKDDLFRAGLESTHYQQIDDTHARVNGENYNTHVISNPSYTAYFTTEKKNRLTILEILLGDKELKYRINNETFTLLEQLRVPRKYTQELKKLKSDNEFEKHEFEALLSKHLQGLKKRSKDRLLEAAAISYYHSIVGYPVVKVFMCDGAPQFKLLTKELALCWVHDGRNYKKLQPVVPYYAKILEEFRTRFWDYYSKLLKYRLDPTEEKDKLLSDEFDILFSTKTGYKQLNDRISKTNAKKEYMLLVLKYPELPLHNNDAELGARAAVRKRDVSLHTLTEDGTKANDTFLTIAQTCKKLGVNTYDYIFDRISKEYKLPSLAQIIKTKGMEKGAIKSKCPPQIN</sequence>
<proteinExistence type="predicted"/>
<evidence type="ECO:0000256" key="1">
    <source>
        <dbReference type="SAM" id="MobiDB-lite"/>
    </source>
</evidence>
<dbReference type="Pfam" id="PF03050">
    <property type="entry name" value="DDE_Tnp_IS66"/>
    <property type="match status" value="1"/>
</dbReference>
<name>A0A098E731_9ZZZZ</name>
<dbReference type="EMBL" id="CCXY01000042">
    <property type="protein sequence ID" value="CEG11286.1"/>
    <property type="molecule type" value="Genomic_DNA"/>
</dbReference>
<feature type="region of interest" description="Disordered" evidence="1">
    <location>
        <begin position="61"/>
        <end position="106"/>
    </location>
</feature>
<evidence type="ECO:0000313" key="3">
    <source>
        <dbReference type="EMBL" id="CEG11286.1"/>
    </source>
</evidence>
<gene>
    <name evidence="3" type="ORF">MSIBF_A1360016</name>
</gene>
<dbReference type="InterPro" id="IPR004291">
    <property type="entry name" value="Transposase_IS66_central"/>
</dbReference>
<dbReference type="InterPro" id="IPR052344">
    <property type="entry name" value="Transposase-related"/>
</dbReference>
<accession>A0A098E731</accession>
<evidence type="ECO:0000259" key="2">
    <source>
        <dbReference type="Pfam" id="PF03050"/>
    </source>
</evidence>
<dbReference type="PANTHER" id="PTHR33678:SF2">
    <property type="match status" value="1"/>
</dbReference>
<dbReference type="AlphaFoldDB" id="A0A098E731"/>
<protein>
    <recommendedName>
        <fullName evidence="2">Transposase IS66 central domain-containing protein</fullName>
    </recommendedName>
</protein>
<dbReference type="PANTHER" id="PTHR33678">
    <property type="entry name" value="BLL1576 PROTEIN"/>
    <property type="match status" value="1"/>
</dbReference>